<name>A0A3R7MF93_PENVA</name>
<proteinExistence type="predicted"/>
<dbReference type="Gene3D" id="3.30.160.60">
    <property type="entry name" value="Classic Zinc Finger"/>
    <property type="match status" value="3"/>
</dbReference>
<evidence type="ECO:0000259" key="7">
    <source>
        <dbReference type="PROSITE" id="PS50157"/>
    </source>
</evidence>
<dbReference type="Pfam" id="PF00096">
    <property type="entry name" value="zf-C2H2"/>
    <property type="match status" value="3"/>
</dbReference>
<dbReference type="PANTHER" id="PTHR24403">
    <property type="entry name" value="ZINC FINGER PROTEIN"/>
    <property type="match status" value="1"/>
</dbReference>
<dbReference type="SUPFAM" id="SSF57667">
    <property type="entry name" value="beta-beta-alpha zinc fingers"/>
    <property type="match status" value="2"/>
</dbReference>
<feature type="region of interest" description="Disordered" evidence="6">
    <location>
        <begin position="66"/>
        <end position="97"/>
    </location>
</feature>
<dbReference type="InterPro" id="IPR036236">
    <property type="entry name" value="Znf_C2H2_sf"/>
</dbReference>
<evidence type="ECO:0000256" key="2">
    <source>
        <dbReference type="ARBA" id="ARBA00022737"/>
    </source>
</evidence>
<evidence type="ECO:0000313" key="9">
    <source>
        <dbReference type="Proteomes" id="UP000283509"/>
    </source>
</evidence>
<evidence type="ECO:0000256" key="3">
    <source>
        <dbReference type="ARBA" id="ARBA00022771"/>
    </source>
</evidence>
<keyword evidence="2" id="KW-0677">Repeat</keyword>
<protein>
    <submittedName>
        <fullName evidence="8">Putative PR domain zinc finger protein 13-like</fullName>
    </submittedName>
</protein>
<dbReference type="InterPro" id="IPR013087">
    <property type="entry name" value="Znf_C2H2_type"/>
</dbReference>
<reference evidence="8 9" key="1">
    <citation type="submission" date="2018-04" db="EMBL/GenBank/DDBJ databases">
        <authorList>
            <person name="Zhang X."/>
            <person name="Yuan J."/>
            <person name="Li F."/>
            <person name="Xiang J."/>
        </authorList>
    </citation>
    <scope>NUCLEOTIDE SEQUENCE [LARGE SCALE GENOMIC DNA]</scope>
    <source>
        <tissue evidence="8">Muscle</tissue>
    </source>
</reference>
<gene>
    <name evidence="8" type="ORF">C7M84_006664</name>
</gene>
<dbReference type="GO" id="GO:0008270">
    <property type="term" value="F:zinc ion binding"/>
    <property type="evidence" value="ECO:0007669"/>
    <property type="project" value="UniProtKB-KW"/>
</dbReference>
<evidence type="ECO:0000256" key="6">
    <source>
        <dbReference type="SAM" id="MobiDB-lite"/>
    </source>
</evidence>
<dbReference type="EMBL" id="QCYY01001843">
    <property type="protein sequence ID" value="ROT74802.1"/>
    <property type="molecule type" value="Genomic_DNA"/>
</dbReference>
<dbReference type="GO" id="GO:0045944">
    <property type="term" value="P:positive regulation of transcription by RNA polymerase II"/>
    <property type="evidence" value="ECO:0007669"/>
    <property type="project" value="TreeGrafter"/>
</dbReference>
<keyword evidence="9" id="KW-1185">Reference proteome</keyword>
<keyword evidence="3 5" id="KW-0863">Zinc-finger</keyword>
<feature type="compositionally biased region" description="Polar residues" evidence="6">
    <location>
        <begin position="378"/>
        <end position="389"/>
    </location>
</feature>
<comment type="caution">
    <text evidence="8">The sequence shown here is derived from an EMBL/GenBank/DDBJ whole genome shotgun (WGS) entry which is preliminary data.</text>
</comment>
<dbReference type="Proteomes" id="UP000283509">
    <property type="component" value="Unassembled WGS sequence"/>
</dbReference>
<dbReference type="PROSITE" id="PS00028">
    <property type="entry name" value="ZINC_FINGER_C2H2_1"/>
    <property type="match status" value="3"/>
</dbReference>
<organism evidence="8 9">
    <name type="scientific">Penaeus vannamei</name>
    <name type="common">Whiteleg shrimp</name>
    <name type="synonym">Litopenaeus vannamei</name>
    <dbReference type="NCBI Taxonomy" id="6689"/>
    <lineage>
        <taxon>Eukaryota</taxon>
        <taxon>Metazoa</taxon>
        <taxon>Ecdysozoa</taxon>
        <taxon>Arthropoda</taxon>
        <taxon>Crustacea</taxon>
        <taxon>Multicrustacea</taxon>
        <taxon>Malacostraca</taxon>
        <taxon>Eumalacostraca</taxon>
        <taxon>Eucarida</taxon>
        <taxon>Decapoda</taxon>
        <taxon>Dendrobranchiata</taxon>
        <taxon>Penaeoidea</taxon>
        <taxon>Penaeidae</taxon>
        <taxon>Penaeus</taxon>
    </lineage>
</organism>
<evidence type="ECO:0000256" key="1">
    <source>
        <dbReference type="ARBA" id="ARBA00022723"/>
    </source>
</evidence>
<dbReference type="SMART" id="SM00355">
    <property type="entry name" value="ZnF_C2H2"/>
    <property type="match status" value="4"/>
</dbReference>
<feature type="compositionally biased region" description="Basic and acidic residues" evidence="6">
    <location>
        <begin position="581"/>
        <end position="590"/>
    </location>
</feature>
<feature type="domain" description="C2H2-type" evidence="7">
    <location>
        <begin position="508"/>
        <end position="535"/>
    </location>
</feature>
<dbReference type="GO" id="GO:0005634">
    <property type="term" value="C:nucleus"/>
    <property type="evidence" value="ECO:0007669"/>
    <property type="project" value="TreeGrafter"/>
</dbReference>
<feature type="domain" description="C2H2-type" evidence="7">
    <location>
        <begin position="536"/>
        <end position="563"/>
    </location>
</feature>
<keyword evidence="4" id="KW-0862">Zinc</keyword>
<dbReference type="STRING" id="6689.A0A3R7MF93"/>
<dbReference type="FunFam" id="3.30.160.60:FF:000616">
    <property type="entry name" value="PR domain zinc finger protein 13"/>
    <property type="match status" value="1"/>
</dbReference>
<accession>A0A3R7MF93</accession>
<feature type="compositionally biased region" description="Pro residues" evidence="6">
    <location>
        <begin position="77"/>
        <end position="91"/>
    </location>
</feature>
<evidence type="ECO:0000313" key="8">
    <source>
        <dbReference type="EMBL" id="ROT74802.1"/>
    </source>
</evidence>
<dbReference type="OrthoDB" id="9998363at2759"/>
<reference evidence="8 9" key="2">
    <citation type="submission" date="2019-01" db="EMBL/GenBank/DDBJ databases">
        <title>The decoding of complex shrimp genome reveals the adaptation for benthos swimmer, frequently molting mechanism and breeding impact on genome.</title>
        <authorList>
            <person name="Sun Y."/>
            <person name="Gao Y."/>
            <person name="Yu Y."/>
        </authorList>
    </citation>
    <scope>NUCLEOTIDE SEQUENCE [LARGE SCALE GENOMIC DNA]</scope>
    <source>
        <tissue evidence="8">Muscle</tissue>
    </source>
</reference>
<feature type="compositionally biased region" description="Basic and acidic residues" evidence="6">
    <location>
        <begin position="613"/>
        <end position="625"/>
    </location>
</feature>
<sequence length="638" mass="68304">MTSVPSTRGPAPATVHYHREISLIARFDPRDEQVWRARTCGLELAHISIVYFALWWREAGSDLQRAHPAHRAASKSPPSPQPAPPPPPPPMQLVGSTCGPADGFPRAGIAIYPHARPRARTCIPVCHARARPPSQAPTSLSYCVCCGMTVGVMVGGHGREWAACVAPAAAHSESCAGAAGVTDPAVTPVVHVTAGEDLPRALSTRACPARDLCLSLTQEKFRQRRRAHEPALCLQVNDGTLVARDNVQLSTWLPLLPLATDVHAEAATLSFVHSGQGEAATLRATLTRAVKVGETPPLWFSSEVAAQLGLPFLNFSHIKEGRYVCPECQRQFAAPNPLKLHLAASCDSLDPRLLAPPALLPRASARPGSPGGLKPVSPDSTSCHESQLPRQPPRRSAAQIQRSLPAAHPAAGGPVQGAARTPAVGALALAPRSSAVTPELLLQPRLLMTPMIPARSEAASTTQPMMPTMPLAGCARPLLSAAPAPTAVDPCAEMETLVSNLGRSRRGHLCLYCGKVYSRKYGLKIHIRTHTGYKPLKCKVCLRPFGDPSNLNKHVRLHAEGETPYRCDHCGKVLVRRRDLDRHIRSRHPEVPSPPTRALTDTEDEDTDEGDGAEDKATAVEEDSRVVALTQEAGADAR</sequence>
<keyword evidence="1" id="KW-0479">Metal-binding</keyword>
<dbReference type="PANTHER" id="PTHR24403:SF106">
    <property type="entry name" value="PR_SET DOMAIN 13"/>
    <property type="match status" value="1"/>
</dbReference>
<feature type="region of interest" description="Disordered" evidence="6">
    <location>
        <begin position="360"/>
        <end position="418"/>
    </location>
</feature>
<feature type="compositionally biased region" description="Acidic residues" evidence="6">
    <location>
        <begin position="601"/>
        <end position="612"/>
    </location>
</feature>
<dbReference type="PROSITE" id="PS50157">
    <property type="entry name" value="ZINC_FINGER_C2H2_2"/>
    <property type="match status" value="3"/>
</dbReference>
<feature type="region of interest" description="Disordered" evidence="6">
    <location>
        <begin position="581"/>
        <end position="638"/>
    </location>
</feature>
<feature type="domain" description="C2H2-type" evidence="7">
    <location>
        <begin position="565"/>
        <end position="592"/>
    </location>
</feature>
<evidence type="ECO:0000256" key="4">
    <source>
        <dbReference type="ARBA" id="ARBA00022833"/>
    </source>
</evidence>
<evidence type="ECO:0000256" key="5">
    <source>
        <dbReference type="PROSITE-ProRule" id="PRU00042"/>
    </source>
</evidence>
<dbReference type="AlphaFoldDB" id="A0A3R7MF93"/>
<dbReference type="InterPro" id="IPR050688">
    <property type="entry name" value="Zinc_finger/UBP_domain"/>
</dbReference>